<accession>A0A1C4DAT1</accession>
<proteinExistence type="predicted"/>
<dbReference type="EMBL" id="FMAR01000005">
    <property type="protein sequence ID" value="SCC28393.1"/>
    <property type="molecule type" value="Genomic_DNA"/>
</dbReference>
<dbReference type="STRING" id="1335309.GA0116948_105169"/>
<dbReference type="Proteomes" id="UP000242818">
    <property type="component" value="Unassembled WGS sequence"/>
</dbReference>
<keyword evidence="2" id="KW-1185">Reference proteome</keyword>
<name>A0A1C4DAT1_9BACT</name>
<evidence type="ECO:0000313" key="1">
    <source>
        <dbReference type="EMBL" id="SCC28393.1"/>
    </source>
</evidence>
<sequence>MIKINHAGRWPIPGTAALTVNAFLEASPKKVVIIPQKNTCKLPVFPTLTSALKMLDLPKLIFRYLNNV</sequence>
<organism evidence="1 2">
    <name type="scientific">Chitinophaga costaii</name>
    <dbReference type="NCBI Taxonomy" id="1335309"/>
    <lineage>
        <taxon>Bacteria</taxon>
        <taxon>Pseudomonadati</taxon>
        <taxon>Bacteroidota</taxon>
        <taxon>Chitinophagia</taxon>
        <taxon>Chitinophagales</taxon>
        <taxon>Chitinophagaceae</taxon>
        <taxon>Chitinophaga</taxon>
    </lineage>
</organism>
<gene>
    <name evidence="1" type="ORF">GA0116948_105169</name>
</gene>
<evidence type="ECO:0000313" key="2">
    <source>
        <dbReference type="Proteomes" id="UP000242818"/>
    </source>
</evidence>
<reference evidence="1 2" key="1">
    <citation type="submission" date="2016-08" db="EMBL/GenBank/DDBJ databases">
        <authorList>
            <person name="Seilhamer J.J."/>
        </authorList>
    </citation>
    <scope>NUCLEOTIDE SEQUENCE [LARGE SCALE GENOMIC DNA]</scope>
    <source>
        <strain evidence="1 2">A37T2</strain>
    </source>
</reference>
<dbReference type="AlphaFoldDB" id="A0A1C4DAT1"/>
<protein>
    <submittedName>
        <fullName evidence="1">Uncharacterized protein</fullName>
    </submittedName>
</protein>